<dbReference type="EMBL" id="QTBD01000214">
    <property type="protein sequence ID" value="REQ48325.1"/>
    <property type="molecule type" value="Genomic_DNA"/>
</dbReference>
<organism evidence="4 6">
    <name type="scientific">Mycobacterium tuberculosis</name>
    <dbReference type="NCBI Taxonomy" id="1773"/>
    <lineage>
        <taxon>Bacteria</taxon>
        <taxon>Bacillati</taxon>
        <taxon>Actinomycetota</taxon>
        <taxon>Actinomycetes</taxon>
        <taxon>Mycobacteriales</taxon>
        <taxon>Mycobacteriaceae</taxon>
        <taxon>Mycobacterium</taxon>
        <taxon>Mycobacterium tuberculosis complex</taxon>
    </lineage>
</organism>
<evidence type="ECO:0000313" key="4">
    <source>
        <dbReference type="EMBL" id="REQ48325.1"/>
    </source>
</evidence>
<evidence type="ECO:0000256" key="2">
    <source>
        <dbReference type="ARBA" id="ARBA00005448"/>
    </source>
</evidence>
<dbReference type="Gene3D" id="1.10.287.1060">
    <property type="entry name" value="ESAT-6-like"/>
    <property type="match status" value="1"/>
</dbReference>
<dbReference type="GO" id="GO:0005576">
    <property type="term" value="C:extracellular region"/>
    <property type="evidence" value="ECO:0007669"/>
    <property type="project" value="UniProtKB-SubCell"/>
</dbReference>
<comment type="subcellular location">
    <subcellularLocation>
        <location evidence="1">Secreted</location>
    </subcellularLocation>
</comment>
<gene>
    <name evidence="5" type="ORF">DSJ38_11255</name>
    <name evidence="4" type="ORF">DSJ38_18835</name>
</gene>
<evidence type="ECO:0000313" key="5">
    <source>
        <dbReference type="EMBL" id="REQ51892.1"/>
    </source>
</evidence>
<dbReference type="AlphaFoldDB" id="A0ABD7H4H9"/>
<sequence>MTINYQFGDVDAHGAMIRAQAGSLEAEHQAIISDVLTASDFWGGAGSAACQGFITQLGRNFQVIYEQANAHGQKVQAAGNNMAQT</sequence>
<dbReference type="FunFam" id="1.10.287.1060:FF:000004">
    <property type="entry name" value="ESAT-6-like protein EsxI"/>
    <property type="match status" value="1"/>
</dbReference>
<reference evidence="4" key="2">
    <citation type="submission" date="2018-07" db="EMBL/GenBank/DDBJ databases">
        <authorList>
            <person name="Shah S."/>
            <person name="Brown T."/>
            <person name="Auld S."/>
            <person name="Bratton K."/>
            <person name="Narechania A."/>
            <person name="Mathema B."/>
            <person name="Gandhi N."/>
        </authorList>
    </citation>
    <scope>NUCLEOTIDE SEQUENCE</scope>
    <source>
        <strain evidence="4">32301_S10</strain>
    </source>
</reference>
<comment type="similarity">
    <text evidence="2">Belongs to the WXG100 family. ESAT-6 subfamily.</text>
</comment>
<reference evidence="4 6" key="1">
    <citation type="journal article" date="2017" name="N. Engl. J. Med.">
        <title>Transmission of Extensively Drug-Resistant Tuberculosis in South Africa.</title>
        <authorList>
            <person name="Shah N.S."/>
            <person name="Auld S.C."/>
            <person name="Brust J.C."/>
            <person name="Mathema B."/>
            <person name="Ismail N."/>
            <person name="Moodley P."/>
            <person name="Mlisana K."/>
            <person name="Allana S."/>
            <person name="Campbell A."/>
            <person name="Mthiyane T."/>
            <person name="Morris N."/>
            <person name="Mpangase P."/>
            <person name="van der Meulen H."/>
            <person name="Omar S.V."/>
            <person name="Brown T.S."/>
            <person name="Narechania A."/>
            <person name="Shaskina E."/>
            <person name="Kapwata T."/>
            <person name="Kreiswirth B."/>
            <person name="Gandhi N.R."/>
        </authorList>
    </citation>
    <scope>NUCLEOTIDE SEQUENCE [LARGE SCALE GENOMIC DNA]</scope>
    <source>
        <strain evidence="4 6">32301_S10</strain>
    </source>
</reference>
<evidence type="ECO:0000256" key="3">
    <source>
        <dbReference type="ARBA" id="ARBA00022525"/>
    </source>
</evidence>
<dbReference type="SUPFAM" id="SSF140453">
    <property type="entry name" value="EsxAB dimer-like"/>
    <property type="match status" value="1"/>
</dbReference>
<comment type="caution">
    <text evidence="4">The sequence shown here is derived from an EMBL/GenBank/DDBJ whole genome shotgun (WGS) entry which is preliminary data.</text>
</comment>
<accession>A0ABD7H4H9</accession>
<name>A0ABD7H4H9_MYCTX</name>
<dbReference type="GO" id="GO:0009274">
    <property type="term" value="C:peptidoglycan-based cell wall"/>
    <property type="evidence" value="ECO:0007669"/>
    <property type="project" value="UniProtKB-ARBA"/>
</dbReference>
<dbReference type="InterPro" id="IPR036689">
    <property type="entry name" value="ESAT-6-like_sf"/>
</dbReference>
<keyword evidence="3" id="KW-0964">Secreted</keyword>
<dbReference type="EMBL" id="QTBD01000149">
    <property type="protein sequence ID" value="REQ51892.1"/>
    <property type="molecule type" value="Genomic_DNA"/>
</dbReference>
<evidence type="ECO:0000256" key="1">
    <source>
        <dbReference type="ARBA" id="ARBA00004613"/>
    </source>
</evidence>
<dbReference type="Proteomes" id="UP000256381">
    <property type="component" value="Unassembled WGS sequence"/>
</dbReference>
<dbReference type="InterPro" id="IPR010310">
    <property type="entry name" value="T7SS_ESAT-6-like"/>
</dbReference>
<feature type="non-terminal residue" evidence="4">
    <location>
        <position position="85"/>
    </location>
</feature>
<proteinExistence type="inferred from homology"/>
<dbReference type="Pfam" id="PF06013">
    <property type="entry name" value="WXG100"/>
    <property type="match status" value="1"/>
</dbReference>
<evidence type="ECO:0000313" key="6">
    <source>
        <dbReference type="Proteomes" id="UP000256381"/>
    </source>
</evidence>
<dbReference type="RefSeq" id="WP_049950536.1">
    <property type="nucleotide sequence ID" value="NZ_CONC01000084.1"/>
</dbReference>
<protein>
    <submittedName>
        <fullName evidence="4">WXG100 family type VII secretion target</fullName>
    </submittedName>
</protein>